<comment type="caution">
    <text evidence="18">Lacks conserved residue(s) required for the propagation of feature annotation.</text>
</comment>
<feature type="binding site" evidence="18">
    <location>
        <position position="469"/>
    </location>
    <ligand>
        <name>meso-2,6-diaminopimelate</name>
        <dbReference type="ChEBI" id="CHEBI:57791"/>
    </ligand>
</feature>
<feature type="binding site" evidence="18">
    <location>
        <position position="465"/>
    </location>
    <ligand>
        <name>meso-2,6-diaminopimelate</name>
        <dbReference type="ChEBI" id="CHEBI:57791"/>
    </ligand>
</feature>
<evidence type="ECO:0000256" key="2">
    <source>
        <dbReference type="ARBA" id="ARBA00022490"/>
    </source>
</evidence>
<dbReference type="SUPFAM" id="SSF63418">
    <property type="entry name" value="MurE/MurF N-terminal domain"/>
    <property type="match status" value="1"/>
</dbReference>
<feature type="binding site" evidence="18">
    <location>
        <position position="27"/>
    </location>
    <ligand>
        <name>UDP-N-acetyl-alpha-D-muramoyl-L-alanyl-D-glutamate</name>
        <dbReference type="ChEBI" id="CHEBI:83900"/>
    </ligand>
</feature>
<dbReference type="GO" id="GO:0008360">
    <property type="term" value="P:regulation of cell shape"/>
    <property type="evidence" value="ECO:0007669"/>
    <property type="project" value="UniProtKB-KW"/>
</dbReference>
<dbReference type="NCBIfam" id="NF001126">
    <property type="entry name" value="PRK00139.1-4"/>
    <property type="match status" value="1"/>
</dbReference>
<feature type="binding site" evidence="18">
    <location>
        <begin position="44"/>
        <end position="46"/>
    </location>
    <ligand>
        <name>UDP-N-acetyl-alpha-D-muramoyl-L-alanyl-D-glutamate</name>
        <dbReference type="ChEBI" id="CHEBI:83900"/>
    </ligand>
</feature>
<keyword evidence="5 18" id="KW-0547">Nucleotide-binding</keyword>
<dbReference type="Gene3D" id="3.40.1190.10">
    <property type="entry name" value="Mur-like, catalytic domain"/>
    <property type="match status" value="1"/>
</dbReference>
<evidence type="ECO:0000256" key="4">
    <source>
        <dbReference type="ARBA" id="ARBA00022618"/>
    </source>
</evidence>
<comment type="PTM">
    <text evidence="18">Carboxylation is probably crucial for Mg(2+) binding and, consequently, for the gamma-phosphate positioning of ATP.</text>
</comment>
<feature type="binding site" evidence="18">
    <location>
        <position position="193"/>
    </location>
    <ligand>
        <name>UDP-N-acetyl-alpha-D-muramoyl-L-alanyl-D-glutamate</name>
        <dbReference type="ChEBI" id="CHEBI:83900"/>
    </ligand>
</feature>
<evidence type="ECO:0000256" key="7">
    <source>
        <dbReference type="ARBA" id="ARBA00022842"/>
    </source>
</evidence>
<feature type="binding site" evidence="18">
    <location>
        <position position="390"/>
    </location>
    <ligand>
        <name>meso-2,6-diaminopimelate</name>
        <dbReference type="ChEBI" id="CHEBI:57791"/>
    </ligand>
</feature>
<keyword evidence="4 18" id="KW-0132">Cell division</keyword>
<evidence type="ECO:0000256" key="18">
    <source>
        <dbReference type="HAMAP-Rule" id="MF_00208"/>
    </source>
</evidence>
<dbReference type="Gene3D" id="3.90.190.20">
    <property type="entry name" value="Mur ligase, C-terminal domain"/>
    <property type="match status" value="1"/>
</dbReference>
<dbReference type="UniPathway" id="UPA00219"/>
<keyword evidence="8 18" id="KW-0133">Cell shape</keyword>
<evidence type="ECO:0000256" key="17">
    <source>
        <dbReference type="ARBA" id="ARBA00081560"/>
    </source>
</evidence>
<keyword evidence="10 18" id="KW-0131">Cell cycle</keyword>
<dbReference type="EMBL" id="CP023525">
    <property type="protein sequence ID" value="ATF94153.1"/>
    <property type="molecule type" value="Genomic_DNA"/>
</dbReference>
<dbReference type="InterPro" id="IPR035911">
    <property type="entry name" value="MurE/MurF_N"/>
</dbReference>
<evidence type="ECO:0000256" key="15">
    <source>
        <dbReference type="ARBA" id="ARBA00075482"/>
    </source>
</evidence>
<dbReference type="Pfam" id="PF08245">
    <property type="entry name" value="Mur_ligase_M"/>
    <property type="match status" value="1"/>
</dbReference>
<evidence type="ECO:0000256" key="8">
    <source>
        <dbReference type="ARBA" id="ARBA00022960"/>
    </source>
</evidence>
<keyword evidence="6 18" id="KW-0067">ATP-binding</keyword>
<dbReference type="SUPFAM" id="SSF53244">
    <property type="entry name" value="MurD-like peptide ligases, peptide-binding domain"/>
    <property type="match status" value="1"/>
</dbReference>
<dbReference type="PANTHER" id="PTHR23135:SF4">
    <property type="entry name" value="UDP-N-ACETYLMURAMOYL-L-ALANYL-D-GLUTAMATE--2,6-DIAMINOPIMELATE LIGASE MURE HOMOLOG, CHLOROPLASTIC"/>
    <property type="match status" value="1"/>
</dbReference>
<dbReference type="InterPro" id="IPR005761">
    <property type="entry name" value="UDP-N-AcMur-Glu-dNH2Pim_ligase"/>
</dbReference>
<dbReference type="GO" id="GO:0071555">
    <property type="term" value="P:cell wall organization"/>
    <property type="evidence" value="ECO:0007669"/>
    <property type="project" value="UniProtKB-KW"/>
</dbReference>
<comment type="catalytic activity">
    <reaction evidence="12 18">
        <text>UDP-N-acetyl-alpha-D-muramoyl-L-alanyl-D-glutamate + meso-2,6-diaminopimelate + ATP = UDP-N-acetyl-alpha-D-muramoyl-L-alanyl-gamma-D-glutamyl-meso-2,6-diaminopimelate + ADP + phosphate + H(+)</text>
        <dbReference type="Rhea" id="RHEA:23676"/>
        <dbReference type="ChEBI" id="CHEBI:15378"/>
        <dbReference type="ChEBI" id="CHEBI:30616"/>
        <dbReference type="ChEBI" id="CHEBI:43474"/>
        <dbReference type="ChEBI" id="CHEBI:57791"/>
        <dbReference type="ChEBI" id="CHEBI:83900"/>
        <dbReference type="ChEBI" id="CHEBI:83905"/>
        <dbReference type="ChEBI" id="CHEBI:456216"/>
        <dbReference type="EC" id="6.3.2.13"/>
    </reaction>
</comment>
<dbReference type="RefSeq" id="WP_061273605.1">
    <property type="nucleotide sequence ID" value="NZ_CP023525.1"/>
</dbReference>
<dbReference type="GO" id="GO:0005737">
    <property type="term" value="C:cytoplasm"/>
    <property type="evidence" value="ECO:0007669"/>
    <property type="project" value="UniProtKB-SubCell"/>
</dbReference>
<evidence type="ECO:0000256" key="1">
    <source>
        <dbReference type="ARBA" id="ARBA00005898"/>
    </source>
</evidence>
<feature type="domain" description="Mur ligase central" evidence="22">
    <location>
        <begin position="114"/>
        <end position="318"/>
    </location>
</feature>
<evidence type="ECO:0000256" key="6">
    <source>
        <dbReference type="ARBA" id="ARBA00022840"/>
    </source>
</evidence>
<dbReference type="EC" id="6.3.2.13" evidence="13 18"/>
<dbReference type="HAMAP" id="MF_00208">
    <property type="entry name" value="MurE"/>
    <property type="match status" value="1"/>
</dbReference>
<dbReference type="GO" id="GO:0009252">
    <property type="term" value="P:peptidoglycan biosynthetic process"/>
    <property type="evidence" value="ECO:0007669"/>
    <property type="project" value="UniProtKB-UniRule"/>
</dbReference>
<keyword evidence="2 18" id="KW-0963">Cytoplasm</keyword>
<evidence type="ECO:0000259" key="20">
    <source>
        <dbReference type="Pfam" id="PF01225"/>
    </source>
</evidence>
<name>A0A291E2F6_9ENTR</name>
<evidence type="ECO:0000256" key="12">
    <source>
        <dbReference type="ARBA" id="ARBA00050251"/>
    </source>
</evidence>
<dbReference type="GO" id="GO:0008765">
    <property type="term" value="F:UDP-N-acetylmuramoylalanyl-D-glutamate-2,6-diaminopimelate ligase activity"/>
    <property type="evidence" value="ECO:0007669"/>
    <property type="project" value="UniProtKB-UniRule"/>
</dbReference>
<dbReference type="NCBIfam" id="TIGR01085">
    <property type="entry name" value="murE"/>
    <property type="match status" value="1"/>
</dbReference>
<feature type="binding site" evidence="18">
    <location>
        <position position="157"/>
    </location>
    <ligand>
        <name>UDP-N-acetyl-alpha-D-muramoyl-L-alanyl-D-glutamate</name>
        <dbReference type="ChEBI" id="CHEBI:83900"/>
    </ligand>
</feature>
<evidence type="ECO:0000256" key="11">
    <source>
        <dbReference type="ARBA" id="ARBA00023316"/>
    </source>
</evidence>
<dbReference type="GO" id="GO:0051301">
    <property type="term" value="P:cell division"/>
    <property type="evidence" value="ECO:0007669"/>
    <property type="project" value="UniProtKB-KW"/>
</dbReference>
<feature type="binding site" evidence="18">
    <location>
        <position position="29"/>
    </location>
    <ligand>
        <name>UDP-N-acetyl-alpha-D-muramoyl-L-alanyl-D-glutamate</name>
        <dbReference type="ChEBI" id="CHEBI:83900"/>
    </ligand>
</feature>
<evidence type="ECO:0000259" key="22">
    <source>
        <dbReference type="Pfam" id="PF08245"/>
    </source>
</evidence>
<evidence type="ECO:0000256" key="9">
    <source>
        <dbReference type="ARBA" id="ARBA00022984"/>
    </source>
</evidence>
<dbReference type="NCBIfam" id="NF001124">
    <property type="entry name" value="PRK00139.1-2"/>
    <property type="match status" value="1"/>
</dbReference>
<feature type="binding site" evidence="18">
    <location>
        <begin position="158"/>
        <end position="159"/>
    </location>
    <ligand>
        <name>UDP-N-acetyl-alpha-D-muramoyl-L-alanyl-D-glutamate</name>
        <dbReference type="ChEBI" id="CHEBI:83900"/>
    </ligand>
</feature>
<accession>A0A291E2F6</accession>
<feature type="short sequence motif" description="Meso-diaminopimelate recognition motif" evidence="18">
    <location>
        <begin position="414"/>
        <end position="417"/>
    </location>
</feature>
<comment type="subcellular location">
    <subcellularLocation>
        <location evidence="18 19">Cytoplasm</location>
    </subcellularLocation>
</comment>
<dbReference type="Gene3D" id="3.40.1390.10">
    <property type="entry name" value="MurE/MurF, N-terminal domain"/>
    <property type="match status" value="1"/>
</dbReference>
<keyword evidence="7 18" id="KW-0460">Magnesium</keyword>
<keyword evidence="9 18" id="KW-0573">Peptidoglycan synthesis</keyword>
<feature type="binding site" evidence="18">
    <location>
        <begin position="414"/>
        <end position="417"/>
    </location>
    <ligand>
        <name>meso-2,6-diaminopimelate</name>
        <dbReference type="ChEBI" id="CHEBI:57791"/>
    </ligand>
</feature>
<dbReference type="GO" id="GO:0000287">
    <property type="term" value="F:magnesium ion binding"/>
    <property type="evidence" value="ECO:0007669"/>
    <property type="project" value="UniProtKB-UniRule"/>
</dbReference>
<dbReference type="FunFam" id="3.90.190.20:FF:000006">
    <property type="entry name" value="UDP-N-acetylmuramoyl-L-alanyl-D-glutamate--2,6-diaminopimelate ligase"/>
    <property type="match status" value="1"/>
</dbReference>
<dbReference type="InterPro" id="IPR036565">
    <property type="entry name" value="Mur-like_cat_sf"/>
</dbReference>
<evidence type="ECO:0000256" key="19">
    <source>
        <dbReference type="RuleBase" id="RU004135"/>
    </source>
</evidence>
<evidence type="ECO:0000313" key="23">
    <source>
        <dbReference type="EMBL" id="ATF94153.1"/>
    </source>
</evidence>
<dbReference type="FunFam" id="3.40.1190.10:FF:000006">
    <property type="entry name" value="UDP-N-acetylmuramoyl-L-alanyl-D-glutamate--2,6-diaminopimelate ligase"/>
    <property type="match status" value="1"/>
</dbReference>
<reference evidence="23 24" key="1">
    <citation type="submission" date="2017-09" db="EMBL/GenBank/DDBJ databases">
        <title>FDA dAtabase for Regulatory Grade micrObial Sequences (FDA-ARGOS): Supporting development and validation of Infectious Disease Dx tests.</title>
        <authorList>
            <person name="Minogue T."/>
            <person name="Wolcott M."/>
            <person name="Wasieloski L."/>
            <person name="Aguilar W."/>
            <person name="Moore D."/>
            <person name="Tallon L."/>
            <person name="Sadzewicz L."/>
            <person name="Ott S."/>
            <person name="Zhao X."/>
            <person name="Nagaraj S."/>
            <person name="Vavikolanu K."/>
            <person name="Aluvathingal J."/>
            <person name="Nadendla S."/>
            <person name="Sichtig H."/>
        </authorList>
    </citation>
    <scope>NUCLEOTIDE SEQUENCE [LARGE SCALE GENOMIC DNA]</scope>
    <source>
        <strain evidence="23 24">FDAARGOS_392</strain>
    </source>
</reference>
<gene>
    <name evidence="18" type="primary">murE</name>
    <name evidence="23" type="ORF">CO704_19665</name>
</gene>
<dbReference type="SUPFAM" id="SSF53623">
    <property type="entry name" value="MurD-like peptide ligases, catalytic domain"/>
    <property type="match status" value="1"/>
</dbReference>
<feature type="binding site" evidence="18">
    <location>
        <position position="191"/>
    </location>
    <ligand>
        <name>UDP-N-acetyl-alpha-D-muramoyl-L-alanyl-D-glutamate</name>
        <dbReference type="ChEBI" id="CHEBI:83900"/>
    </ligand>
</feature>
<dbReference type="InterPro" id="IPR013221">
    <property type="entry name" value="Mur_ligase_cen"/>
</dbReference>
<keyword evidence="11 18" id="KW-0961">Cell wall biogenesis/degradation</keyword>
<feature type="binding site" evidence="18">
    <location>
        <begin position="116"/>
        <end position="122"/>
    </location>
    <ligand>
        <name>ATP</name>
        <dbReference type="ChEBI" id="CHEBI:30616"/>
    </ligand>
</feature>
<evidence type="ECO:0000256" key="13">
    <source>
        <dbReference type="ARBA" id="ARBA00066633"/>
    </source>
</evidence>
<evidence type="ECO:0000256" key="5">
    <source>
        <dbReference type="ARBA" id="ARBA00022741"/>
    </source>
</evidence>
<comment type="cofactor">
    <cofactor evidence="18">
        <name>Mg(2+)</name>
        <dbReference type="ChEBI" id="CHEBI:18420"/>
    </cofactor>
</comment>
<organism evidence="23 24">
    <name type="scientific">Cedecea neteri</name>
    <dbReference type="NCBI Taxonomy" id="158822"/>
    <lineage>
        <taxon>Bacteria</taxon>
        <taxon>Pseudomonadati</taxon>
        <taxon>Pseudomonadota</taxon>
        <taxon>Gammaproteobacteria</taxon>
        <taxon>Enterobacterales</taxon>
        <taxon>Enterobacteriaceae</taxon>
        <taxon>Cedecea</taxon>
    </lineage>
</organism>
<dbReference type="GO" id="GO:0005524">
    <property type="term" value="F:ATP binding"/>
    <property type="evidence" value="ECO:0007669"/>
    <property type="project" value="UniProtKB-UniRule"/>
</dbReference>
<evidence type="ECO:0000259" key="21">
    <source>
        <dbReference type="Pfam" id="PF02875"/>
    </source>
</evidence>
<dbReference type="AlphaFoldDB" id="A0A291E2F6"/>
<evidence type="ECO:0000256" key="3">
    <source>
        <dbReference type="ARBA" id="ARBA00022598"/>
    </source>
</evidence>
<protein>
    <recommendedName>
        <fullName evidence="14 18">UDP-N-acetylmuramoyl-L-alanyl-D-glutamate--2,6-diaminopimelate ligase</fullName>
        <ecNumber evidence="13 18">6.3.2.13</ecNumber>
    </recommendedName>
    <alternativeName>
        <fullName evidence="15 18">Meso-A2pm-adding enzyme</fullName>
    </alternativeName>
    <alternativeName>
        <fullName evidence="16 18">Meso-diaminopimelate-adding enzyme</fullName>
    </alternativeName>
    <alternativeName>
        <fullName evidence="17 18">UDP-MurNAc-L-Ala-D-Glu:meso-diaminopimelate ligase</fullName>
    </alternativeName>
    <alternativeName>
        <fullName evidence="18">UDP-MurNAc-tripeptide synthetase</fullName>
    </alternativeName>
    <alternativeName>
        <fullName evidence="18">UDP-N-acetylmuramyl-tripeptide synthetase</fullName>
    </alternativeName>
</protein>
<dbReference type="NCBIfam" id="NF001123">
    <property type="entry name" value="PRK00139.1-1"/>
    <property type="match status" value="1"/>
</dbReference>
<dbReference type="InterPro" id="IPR004101">
    <property type="entry name" value="Mur_ligase_C"/>
</dbReference>
<feature type="domain" description="Mur ligase C-terminal" evidence="21">
    <location>
        <begin position="341"/>
        <end position="467"/>
    </location>
</feature>
<feature type="modified residue" description="N6-carboxylysine" evidence="18">
    <location>
        <position position="225"/>
    </location>
</feature>
<dbReference type="Pfam" id="PF01225">
    <property type="entry name" value="Mur_ligase"/>
    <property type="match status" value="1"/>
</dbReference>
<evidence type="ECO:0000256" key="14">
    <source>
        <dbReference type="ARBA" id="ARBA00072883"/>
    </source>
</evidence>
<keyword evidence="3 18" id="KW-0436">Ligase</keyword>
<dbReference type="PANTHER" id="PTHR23135">
    <property type="entry name" value="MUR LIGASE FAMILY MEMBER"/>
    <property type="match status" value="1"/>
</dbReference>
<sequence>MADRNLSDLLAPWVAGLPARALREMTLDSRVAAAGDLFVAVVGHQADGRRYIPQAIAQGVAAVIAEADGEAADGEVREMHGVPVIYLSQLHQRLSALAGRFYHQPSEALRLVGVTGTNGKTTTTQLLAQWAQLLGEISAVMGTVGNGLLGQVVPTENTTGSAVDVQHVLASLKAQGATFGAMEVSSHGLVQHRVAALKFAASVFTNLSRDHLDYHGDMANYEAAKWLLFSEHDYGQAIINADDEVGHRWLARLPDAVAVTMENNLEPGAHGRWLKADEVIYHDGGATIRFSSSWGKGEIESRLMGAFNVSNLLLALATLLALGYPFEALIETGSRLQPVCGRMEVFNTAGKPTVVVDYAHTPDALEKALQAARLHCSGKLWCVFGCGGDRDKGKRPIMGGIAEQYADVVVVTDDNPRTEEPKSIVDDILTGMLDAGRAHVVLGRAEAVTNAIMQAKENDVVLLAGKGHEDYQIVGNRRLDYSDRVTAARLLGVVA</sequence>
<comment type="function">
    <text evidence="18">Catalyzes the addition of meso-diaminopimelic acid to the nucleotide precursor UDP-N-acetylmuramoyl-L-alanyl-D-glutamate (UMAG) in the biosynthesis of bacterial cell-wall peptidoglycan.</text>
</comment>
<comment type="similarity">
    <text evidence="1 18">Belongs to the MurCDEF family. MurE subfamily.</text>
</comment>
<feature type="binding site" evidence="18">
    <location>
        <position position="185"/>
    </location>
    <ligand>
        <name>UDP-N-acetyl-alpha-D-muramoyl-L-alanyl-D-glutamate</name>
        <dbReference type="ChEBI" id="CHEBI:83900"/>
    </ligand>
</feature>
<feature type="domain" description="Mur ligase N-terminal catalytic" evidence="20">
    <location>
        <begin position="25"/>
        <end position="102"/>
    </location>
</feature>
<comment type="pathway">
    <text evidence="18 19">Cell wall biogenesis; peptidoglycan biosynthesis.</text>
</comment>
<dbReference type="InterPro" id="IPR000713">
    <property type="entry name" value="Mur_ligase_N"/>
</dbReference>
<evidence type="ECO:0000256" key="10">
    <source>
        <dbReference type="ARBA" id="ARBA00023306"/>
    </source>
</evidence>
<dbReference type="InterPro" id="IPR036615">
    <property type="entry name" value="Mur_ligase_C_dom_sf"/>
</dbReference>
<evidence type="ECO:0000313" key="24">
    <source>
        <dbReference type="Proteomes" id="UP000217979"/>
    </source>
</evidence>
<evidence type="ECO:0000256" key="16">
    <source>
        <dbReference type="ARBA" id="ARBA00076158"/>
    </source>
</evidence>
<dbReference type="Proteomes" id="UP000217979">
    <property type="component" value="Chromosome"/>
</dbReference>
<dbReference type="Pfam" id="PF02875">
    <property type="entry name" value="Mur_ligase_C"/>
    <property type="match status" value="1"/>
</dbReference>
<proteinExistence type="inferred from homology"/>